<comment type="caution">
    <text evidence="2">The sequence shown here is derived from an EMBL/GenBank/DDBJ whole genome shotgun (WGS) entry which is preliminary data.</text>
</comment>
<dbReference type="AlphaFoldDB" id="A0AAD6VJV0"/>
<keyword evidence="1" id="KW-0732">Signal</keyword>
<reference evidence="2" key="1">
    <citation type="submission" date="2023-03" db="EMBL/GenBank/DDBJ databases">
        <title>Massive genome expansion in bonnet fungi (Mycena s.s.) driven by repeated elements and novel gene families across ecological guilds.</title>
        <authorList>
            <consortium name="Lawrence Berkeley National Laboratory"/>
            <person name="Harder C.B."/>
            <person name="Miyauchi S."/>
            <person name="Viragh M."/>
            <person name="Kuo A."/>
            <person name="Thoen E."/>
            <person name="Andreopoulos B."/>
            <person name="Lu D."/>
            <person name="Skrede I."/>
            <person name="Drula E."/>
            <person name="Henrissat B."/>
            <person name="Morin E."/>
            <person name="Kohler A."/>
            <person name="Barry K."/>
            <person name="LaButti K."/>
            <person name="Morin E."/>
            <person name="Salamov A."/>
            <person name="Lipzen A."/>
            <person name="Mereny Z."/>
            <person name="Hegedus B."/>
            <person name="Baldrian P."/>
            <person name="Stursova M."/>
            <person name="Weitz H."/>
            <person name="Taylor A."/>
            <person name="Grigoriev I.V."/>
            <person name="Nagy L.G."/>
            <person name="Martin F."/>
            <person name="Kauserud H."/>
        </authorList>
    </citation>
    <scope>NUCLEOTIDE SEQUENCE</scope>
    <source>
        <strain evidence="2">9144</strain>
    </source>
</reference>
<protein>
    <submittedName>
        <fullName evidence="2">Uncharacterized protein</fullName>
    </submittedName>
</protein>
<keyword evidence="3" id="KW-1185">Reference proteome</keyword>
<proteinExistence type="predicted"/>
<evidence type="ECO:0000313" key="3">
    <source>
        <dbReference type="Proteomes" id="UP001219525"/>
    </source>
</evidence>
<gene>
    <name evidence="2" type="ORF">GGX14DRAFT_393068</name>
</gene>
<evidence type="ECO:0000256" key="1">
    <source>
        <dbReference type="SAM" id="SignalP"/>
    </source>
</evidence>
<organism evidence="2 3">
    <name type="scientific">Mycena pura</name>
    <dbReference type="NCBI Taxonomy" id="153505"/>
    <lineage>
        <taxon>Eukaryota</taxon>
        <taxon>Fungi</taxon>
        <taxon>Dikarya</taxon>
        <taxon>Basidiomycota</taxon>
        <taxon>Agaricomycotina</taxon>
        <taxon>Agaricomycetes</taxon>
        <taxon>Agaricomycetidae</taxon>
        <taxon>Agaricales</taxon>
        <taxon>Marasmiineae</taxon>
        <taxon>Mycenaceae</taxon>
        <taxon>Mycena</taxon>
    </lineage>
</organism>
<accession>A0AAD6VJV0</accession>
<feature type="signal peptide" evidence="1">
    <location>
        <begin position="1"/>
        <end position="18"/>
    </location>
</feature>
<evidence type="ECO:0000313" key="2">
    <source>
        <dbReference type="EMBL" id="KAJ7213582.1"/>
    </source>
</evidence>
<sequence length="101" mass="10615">MVFTVLFNALILAASANAAAVAPAAISNANVSTLGARACVREGLACIVSPIIGTDCCKGCFCVPSLNPFPGRCVRFFKDDETRLESNKTGLESNKMMELEA</sequence>
<dbReference type="Proteomes" id="UP001219525">
    <property type="component" value="Unassembled WGS sequence"/>
</dbReference>
<name>A0AAD6VJV0_9AGAR</name>
<dbReference type="EMBL" id="JARJCW010000021">
    <property type="protein sequence ID" value="KAJ7213582.1"/>
    <property type="molecule type" value="Genomic_DNA"/>
</dbReference>
<feature type="chain" id="PRO_5042072534" evidence="1">
    <location>
        <begin position="19"/>
        <end position="101"/>
    </location>
</feature>